<keyword evidence="3" id="KW-1185">Reference proteome</keyword>
<dbReference type="AlphaFoldDB" id="W0RCB3"/>
<evidence type="ECO:0000256" key="1">
    <source>
        <dbReference type="SAM" id="Phobius"/>
    </source>
</evidence>
<name>W0RCB3_9BACT</name>
<dbReference type="PATRIC" id="fig|861299.3.peg.1193"/>
<proteinExistence type="predicted"/>
<gene>
    <name evidence="2" type="ORF">J421_1177</name>
</gene>
<dbReference type="HOGENOM" id="CLU_1600346_0_0_0"/>
<evidence type="ECO:0000313" key="2">
    <source>
        <dbReference type="EMBL" id="AHG88714.1"/>
    </source>
</evidence>
<keyword evidence="1" id="KW-1133">Transmembrane helix</keyword>
<accession>W0RCB3</accession>
<dbReference type="KEGG" id="gba:J421_1177"/>
<keyword evidence="1" id="KW-0472">Membrane</keyword>
<protein>
    <submittedName>
        <fullName evidence="2">Uncharacterized protein</fullName>
    </submittedName>
</protein>
<keyword evidence="1" id="KW-0812">Transmembrane</keyword>
<reference evidence="2 3" key="1">
    <citation type="journal article" date="2014" name="Genome Announc.">
        <title>Genome Sequence and Methylome of Soil Bacterium Gemmatirosa kalamazoonensis KBS708T, a Member of the Rarely Cultivated Gemmatimonadetes Phylum.</title>
        <authorList>
            <person name="Debruyn J.M."/>
            <person name="Radosevich M."/>
            <person name="Wommack K.E."/>
            <person name="Polson S.W."/>
            <person name="Hauser L.J."/>
            <person name="Fawaz M.N."/>
            <person name="Korlach J."/>
            <person name="Tsai Y.C."/>
        </authorList>
    </citation>
    <scope>NUCLEOTIDE SEQUENCE [LARGE SCALE GENOMIC DNA]</scope>
    <source>
        <strain evidence="2 3">KBS708</strain>
    </source>
</reference>
<dbReference type="STRING" id="861299.J421_1177"/>
<feature type="transmembrane region" description="Helical" evidence="1">
    <location>
        <begin position="21"/>
        <end position="43"/>
    </location>
</feature>
<dbReference type="Proteomes" id="UP000019151">
    <property type="component" value="Chromosome"/>
</dbReference>
<dbReference type="RefSeq" id="WP_025410239.1">
    <property type="nucleotide sequence ID" value="NZ_CP007128.1"/>
</dbReference>
<dbReference type="InParanoid" id="W0RCB3"/>
<organism evidence="2 3">
    <name type="scientific">Gemmatirosa kalamazoonensis</name>
    <dbReference type="NCBI Taxonomy" id="861299"/>
    <lineage>
        <taxon>Bacteria</taxon>
        <taxon>Pseudomonadati</taxon>
        <taxon>Gemmatimonadota</taxon>
        <taxon>Gemmatimonadia</taxon>
        <taxon>Gemmatimonadales</taxon>
        <taxon>Gemmatimonadaceae</taxon>
        <taxon>Gemmatirosa</taxon>
    </lineage>
</organism>
<dbReference type="EMBL" id="CP007128">
    <property type="protein sequence ID" value="AHG88714.1"/>
    <property type="molecule type" value="Genomic_DNA"/>
</dbReference>
<sequence length="166" mass="17668">MPPTTPPTSAPTPRGRSRRRLLLTLGAISVGWKVLVLTLGAAVPRWIIDDGVGALPSDLRPYARNAKVSASRLWNGPIERHGVVRTLRVVSVRRVPDSHPTSAAARRCGGLEARVRAYTYFGVPYSEARLVCDSGVVEYRVFRSRGAGAGAGAASVAPAVDLRGSD</sequence>
<evidence type="ECO:0000313" key="3">
    <source>
        <dbReference type="Proteomes" id="UP000019151"/>
    </source>
</evidence>